<evidence type="ECO:0000259" key="1">
    <source>
        <dbReference type="Pfam" id="PF07727"/>
    </source>
</evidence>
<evidence type="ECO:0000313" key="3">
    <source>
        <dbReference type="Proteomes" id="UP000235145"/>
    </source>
</evidence>
<keyword evidence="3" id="KW-1185">Reference proteome</keyword>
<dbReference type="InterPro" id="IPR013103">
    <property type="entry name" value="RVT_2"/>
</dbReference>
<protein>
    <recommendedName>
        <fullName evidence="1">Reverse transcriptase Ty1/copia-type domain-containing protein</fullName>
    </recommendedName>
</protein>
<dbReference type="Proteomes" id="UP000235145">
    <property type="component" value="Unassembled WGS sequence"/>
</dbReference>
<name>A0A9R1V638_LACSA</name>
<organism evidence="2 3">
    <name type="scientific">Lactuca sativa</name>
    <name type="common">Garden lettuce</name>
    <dbReference type="NCBI Taxonomy" id="4236"/>
    <lineage>
        <taxon>Eukaryota</taxon>
        <taxon>Viridiplantae</taxon>
        <taxon>Streptophyta</taxon>
        <taxon>Embryophyta</taxon>
        <taxon>Tracheophyta</taxon>
        <taxon>Spermatophyta</taxon>
        <taxon>Magnoliopsida</taxon>
        <taxon>eudicotyledons</taxon>
        <taxon>Gunneridae</taxon>
        <taxon>Pentapetalae</taxon>
        <taxon>asterids</taxon>
        <taxon>campanulids</taxon>
        <taxon>Asterales</taxon>
        <taxon>Asteraceae</taxon>
        <taxon>Cichorioideae</taxon>
        <taxon>Cichorieae</taxon>
        <taxon>Lactucinae</taxon>
        <taxon>Lactuca</taxon>
    </lineage>
</organism>
<proteinExistence type="predicted"/>
<evidence type="ECO:0000313" key="2">
    <source>
        <dbReference type="EMBL" id="KAJ0199197.1"/>
    </source>
</evidence>
<dbReference type="Pfam" id="PF07727">
    <property type="entry name" value="RVT_2"/>
    <property type="match status" value="1"/>
</dbReference>
<gene>
    <name evidence="2" type="ORF">LSAT_V11C600311730</name>
</gene>
<accession>A0A9R1V638</accession>
<sequence length="153" mass="17858">MEQLIKYKARLVIQGFRQKEGIDFFDTYAPVARISTIRLLLLALASIHNLVIHHMDVKISFLNGDLDEEIYMKQPEGFLMPGNEYKVCKLKKLLYGLKQEPKQWHQKFDYVVLSNDFALNQADKCKNKRTTYISMKFSCFKKLGLGFDMLIEG</sequence>
<dbReference type="EMBL" id="NBSK02000006">
    <property type="protein sequence ID" value="KAJ0199197.1"/>
    <property type="molecule type" value="Genomic_DNA"/>
</dbReference>
<reference evidence="2 3" key="1">
    <citation type="journal article" date="2017" name="Nat. Commun.">
        <title>Genome assembly with in vitro proximity ligation data and whole-genome triplication in lettuce.</title>
        <authorList>
            <person name="Reyes-Chin-Wo S."/>
            <person name="Wang Z."/>
            <person name="Yang X."/>
            <person name="Kozik A."/>
            <person name="Arikit S."/>
            <person name="Song C."/>
            <person name="Xia L."/>
            <person name="Froenicke L."/>
            <person name="Lavelle D.O."/>
            <person name="Truco M.J."/>
            <person name="Xia R."/>
            <person name="Zhu S."/>
            <person name="Xu C."/>
            <person name="Xu H."/>
            <person name="Xu X."/>
            <person name="Cox K."/>
            <person name="Korf I."/>
            <person name="Meyers B.C."/>
            <person name="Michelmore R.W."/>
        </authorList>
    </citation>
    <scope>NUCLEOTIDE SEQUENCE [LARGE SCALE GENOMIC DNA]</scope>
    <source>
        <strain evidence="3">cv. Salinas</strain>
        <tissue evidence="2">Seedlings</tissue>
    </source>
</reference>
<comment type="caution">
    <text evidence="2">The sequence shown here is derived from an EMBL/GenBank/DDBJ whole genome shotgun (WGS) entry which is preliminary data.</text>
</comment>
<feature type="domain" description="Reverse transcriptase Ty1/copia-type" evidence="1">
    <location>
        <begin position="5"/>
        <end position="122"/>
    </location>
</feature>
<dbReference type="AlphaFoldDB" id="A0A9R1V638"/>